<dbReference type="GO" id="GO:0016020">
    <property type="term" value="C:membrane"/>
    <property type="evidence" value="ECO:0007669"/>
    <property type="project" value="UniProtKB-SubCell"/>
</dbReference>
<reference evidence="4" key="1">
    <citation type="journal article" date="2019" name="bioRxiv">
        <title>The Genome of the Zebra Mussel, Dreissena polymorpha: A Resource for Invasive Species Research.</title>
        <authorList>
            <person name="McCartney M.A."/>
            <person name="Auch B."/>
            <person name="Kono T."/>
            <person name="Mallez S."/>
            <person name="Zhang Y."/>
            <person name="Obille A."/>
            <person name="Becker A."/>
            <person name="Abrahante J.E."/>
            <person name="Garbe J."/>
            <person name="Badalamenti J.P."/>
            <person name="Herman A."/>
            <person name="Mangelson H."/>
            <person name="Liachko I."/>
            <person name="Sullivan S."/>
            <person name="Sone E.D."/>
            <person name="Koren S."/>
            <person name="Silverstein K.A.T."/>
            <person name="Beckman K.B."/>
            <person name="Gohl D.M."/>
        </authorList>
    </citation>
    <scope>NUCLEOTIDE SEQUENCE</scope>
    <source>
        <strain evidence="4">Duluth1</strain>
        <tissue evidence="4">Whole animal</tissue>
    </source>
</reference>
<organism evidence="4 5">
    <name type="scientific">Dreissena polymorpha</name>
    <name type="common">Zebra mussel</name>
    <name type="synonym">Mytilus polymorpha</name>
    <dbReference type="NCBI Taxonomy" id="45954"/>
    <lineage>
        <taxon>Eukaryota</taxon>
        <taxon>Metazoa</taxon>
        <taxon>Spiralia</taxon>
        <taxon>Lophotrochozoa</taxon>
        <taxon>Mollusca</taxon>
        <taxon>Bivalvia</taxon>
        <taxon>Autobranchia</taxon>
        <taxon>Heteroconchia</taxon>
        <taxon>Euheterodonta</taxon>
        <taxon>Imparidentia</taxon>
        <taxon>Neoheterodontei</taxon>
        <taxon>Myida</taxon>
        <taxon>Dreissenoidea</taxon>
        <taxon>Dreissenidae</taxon>
        <taxon>Dreissena</taxon>
    </lineage>
</organism>
<dbReference type="SUPFAM" id="SSF49899">
    <property type="entry name" value="Concanavalin A-like lectins/glucanases"/>
    <property type="match status" value="1"/>
</dbReference>
<evidence type="ECO:0000256" key="1">
    <source>
        <dbReference type="PROSITE-ProRule" id="PRU00122"/>
    </source>
</evidence>
<comment type="caution">
    <text evidence="4">The sequence shown here is derived from an EMBL/GenBank/DDBJ whole genome shotgun (WGS) entry which is preliminary data.</text>
</comment>
<dbReference type="EMBL" id="JAIWYP010000012">
    <property type="protein sequence ID" value="KAH3725989.1"/>
    <property type="molecule type" value="Genomic_DNA"/>
</dbReference>
<keyword evidence="2" id="KW-0732">Signal</keyword>
<sequence>MTSKTFTLILIIPFLILDVTWALNFLQSSNTYARFPKWNACKNASISFEFRTRFPSALLMYTDDNGVNDFLEIMIVNGSVRLRMNFVDGKDNPIEMIVGQRMGDFNWHRVEVRRNRMETLFYVDHFHDSRVAFGSDFNFGDVSTNNYVFFGGLPQTYGNLSRLSKLSLTSAFYETRFVGEVRNVIYENCTCQPQRVRMIEGISLSREPQEACDVTNNCGACLCISGDERHGCQCQGFSCEHGKQVMHETLSGKKGLNRCA</sequence>
<feature type="domain" description="Laminin G" evidence="3">
    <location>
        <begin position="22"/>
        <end position="218"/>
    </location>
</feature>
<evidence type="ECO:0000313" key="4">
    <source>
        <dbReference type="EMBL" id="KAH3725989.1"/>
    </source>
</evidence>
<dbReference type="Proteomes" id="UP000828390">
    <property type="component" value="Unassembled WGS sequence"/>
</dbReference>
<reference evidence="4" key="2">
    <citation type="submission" date="2020-11" db="EMBL/GenBank/DDBJ databases">
        <authorList>
            <person name="McCartney M.A."/>
            <person name="Auch B."/>
            <person name="Kono T."/>
            <person name="Mallez S."/>
            <person name="Becker A."/>
            <person name="Gohl D.M."/>
            <person name="Silverstein K.A.T."/>
            <person name="Koren S."/>
            <person name="Bechman K.B."/>
            <person name="Herman A."/>
            <person name="Abrahante J.E."/>
            <person name="Garbe J."/>
        </authorList>
    </citation>
    <scope>NUCLEOTIDE SEQUENCE</scope>
    <source>
        <strain evidence="4">Duluth1</strain>
        <tissue evidence="4">Whole animal</tissue>
    </source>
</reference>
<evidence type="ECO:0000259" key="3">
    <source>
        <dbReference type="PROSITE" id="PS50025"/>
    </source>
</evidence>
<dbReference type="CDD" id="cd00110">
    <property type="entry name" value="LamG"/>
    <property type="match status" value="1"/>
</dbReference>
<dbReference type="PROSITE" id="PS50025">
    <property type="entry name" value="LAM_G_DOMAIN"/>
    <property type="match status" value="1"/>
</dbReference>
<proteinExistence type="predicted"/>
<dbReference type="InterPro" id="IPR050372">
    <property type="entry name" value="Neurexin-related_CASP"/>
</dbReference>
<dbReference type="InterPro" id="IPR013320">
    <property type="entry name" value="ConA-like_dom_sf"/>
</dbReference>
<protein>
    <recommendedName>
        <fullName evidence="3">Laminin G domain-containing protein</fullName>
    </recommendedName>
</protein>
<accession>A0A9D4CIK3</accession>
<dbReference type="InterPro" id="IPR001791">
    <property type="entry name" value="Laminin_G"/>
</dbReference>
<dbReference type="AlphaFoldDB" id="A0A9D4CIK3"/>
<dbReference type="Pfam" id="PF02210">
    <property type="entry name" value="Laminin_G_2"/>
    <property type="match status" value="1"/>
</dbReference>
<dbReference type="PANTHER" id="PTHR15036">
    <property type="entry name" value="PIKACHURIN-LIKE PROTEIN"/>
    <property type="match status" value="1"/>
</dbReference>
<name>A0A9D4CIK3_DREPO</name>
<feature type="chain" id="PRO_5039348649" description="Laminin G domain-containing protein" evidence="2">
    <location>
        <begin position="23"/>
        <end position="260"/>
    </location>
</feature>
<dbReference type="PANTHER" id="PTHR15036:SF85">
    <property type="entry name" value="SP2353, ISOFORM A"/>
    <property type="match status" value="1"/>
</dbReference>
<keyword evidence="5" id="KW-1185">Reference proteome</keyword>
<evidence type="ECO:0000256" key="2">
    <source>
        <dbReference type="SAM" id="SignalP"/>
    </source>
</evidence>
<comment type="caution">
    <text evidence="1">Lacks conserved residue(s) required for the propagation of feature annotation.</text>
</comment>
<dbReference type="Gene3D" id="2.60.120.200">
    <property type="match status" value="1"/>
</dbReference>
<gene>
    <name evidence="4" type="ORF">DPMN_051844</name>
</gene>
<evidence type="ECO:0000313" key="5">
    <source>
        <dbReference type="Proteomes" id="UP000828390"/>
    </source>
</evidence>
<dbReference type="SMART" id="SM00282">
    <property type="entry name" value="LamG"/>
    <property type="match status" value="1"/>
</dbReference>
<feature type="signal peptide" evidence="2">
    <location>
        <begin position="1"/>
        <end position="22"/>
    </location>
</feature>